<proteinExistence type="predicted"/>
<reference evidence="1 2" key="1">
    <citation type="submission" date="2023-08" db="EMBL/GenBank/DDBJ databases">
        <title>A Necator americanus chromosomal reference genome.</title>
        <authorList>
            <person name="Ilik V."/>
            <person name="Petrzelkova K.J."/>
            <person name="Pardy F."/>
            <person name="Fuh T."/>
            <person name="Niatou-Singa F.S."/>
            <person name="Gouil Q."/>
            <person name="Baker L."/>
            <person name="Ritchie M.E."/>
            <person name="Jex A.R."/>
            <person name="Gazzola D."/>
            <person name="Li H."/>
            <person name="Toshio Fujiwara R."/>
            <person name="Zhan B."/>
            <person name="Aroian R.V."/>
            <person name="Pafco B."/>
            <person name="Schwarz E.M."/>
        </authorList>
    </citation>
    <scope>NUCLEOTIDE SEQUENCE [LARGE SCALE GENOMIC DNA]</scope>
    <source>
        <strain evidence="1 2">Aroian</strain>
        <tissue evidence="1">Whole animal</tissue>
    </source>
</reference>
<evidence type="ECO:0000313" key="2">
    <source>
        <dbReference type="Proteomes" id="UP001303046"/>
    </source>
</evidence>
<accession>A0ABR1BQM8</accession>
<organism evidence="1 2">
    <name type="scientific">Necator americanus</name>
    <name type="common">Human hookworm</name>
    <dbReference type="NCBI Taxonomy" id="51031"/>
    <lineage>
        <taxon>Eukaryota</taxon>
        <taxon>Metazoa</taxon>
        <taxon>Ecdysozoa</taxon>
        <taxon>Nematoda</taxon>
        <taxon>Chromadorea</taxon>
        <taxon>Rhabditida</taxon>
        <taxon>Rhabditina</taxon>
        <taxon>Rhabditomorpha</taxon>
        <taxon>Strongyloidea</taxon>
        <taxon>Ancylostomatidae</taxon>
        <taxon>Bunostominae</taxon>
        <taxon>Necator</taxon>
    </lineage>
</organism>
<dbReference type="Proteomes" id="UP001303046">
    <property type="component" value="Unassembled WGS sequence"/>
</dbReference>
<sequence>MSVSGTGDPEFFAFPPPFYGSCGMPGSRTYLDDHASSLMRTGQPYLILFGYGKPIGGRGCLDIIFRKSKNLVKSSGTLFIRTQYVGEAARLLCIRIKEYPDFKMNYVHIPVSGNHKRHYYNEDDFKVKGIIPRI</sequence>
<dbReference type="EMBL" id="JAVFWL010000001">
    <property type="protein sequence ID" value="KAK6727530.1"/>
    <property type="molecule type" value="Genomic_DNA"/>
</dbReference>
<comment type="caution">
    <text evidence="1">The sequence shown here is derived from an EMBL/GenBank/DDBJ whole genome shotgun (WGS) entry which is preliminary data.</text>
</comment>
<gene>
    <name evidence="1" type="primary">Necator_chrI.g1425</name>
    <name evidence="1" type="ORF">RB195_005299</name>
</gene>
<keyword evidence="2" id="KW-1185">Reference proteome</keyword>
<protein>
    <submittedName>
        <fullName evidence="1">Uncharacterized protein</fullName>
    </submittedName>
</protein>
<name>A0ABR1BQM8_NECAM</name>
<evidence type="ECO:0000313" key="1">
    <source>
        <dbReference type="EMBL" id="KAK6727530.1"/>
    </source>
</evidence>